<comment type="caution">
    <text evidence="3">The sequence shown here is derived from an EMBL/GenBank/DDBJ whole genome shotgun (WGS) entry which is preliminary data.</text>
</comment>
<dbReference type="OrthoDB" id="3268930at2"/>
<dbReference type="RefSeq" id="WP_067589531.1">
    <property type="nucleotide sequence ID" value="NZ_JABMCZ010000004.1"/>
</dbReference>
<reference evidence="3 4" key="1">
    <citation type="submission" date="2016-04" db="EMBL/GenBank/DDBJ databases">
        <authorList>
            <person name="Evans L.H."/>
            <person name="Alamgir A."/>
            <person name="Owens N."/>
            <person name="Weber N.D."/>
            <person name="Virtaneva K."/>
            <person name="Barbian K."/>
            <person name="Babar A."/>
            <person name="Rosenke K."/>
        </authorList>
    </citation>
    <scope>NUCLEOTIDE SEQUENCE [LARGE SCALE GENOMIC DNA]</scope>
    <source>
        <strain evidence="3 4">IFM 0406</strain>
    </source>
</reference>
<evidence type="ECO:0000259" key="2">
    <source>
        <dbReference type="Pfam" id="PF25583"/>
    </source>
</evidence>
<name>A0A161XHI9_9NOCA</name>
<dbReference type="Pfam" id="PF13280">
    <property type="entry name" value="WYL"/>
    <property type="match status" value="1"/>
</dbReference>
<evidence type="ECO:0000313" key="3">
    <source>
        <dbReference type="EMBL" id="KZM73018.1"/>
    </source>
</evidence>
<dbReference type="Pfam" id="PF25583">
    <property type="entry name" value="WCX"/>
    <property type="match status" value="1"/>
</dbReference>
<dbReference type="AlphaFoldDB" id="A0A161XHI9"/>
<proteinExistence type="predicted"/>
<evidence type="ECO:0000313" key="4">
    <source>
        <dbReference type="Proteomes" id="UP000076512"/>
    </source>
</evidence>
<dbReference type="InterPro" id="IPR026881">
    <property type="entry name" value="WYL_dom"/>
</dbReference>
<dbReference type="InterPro" id="IPR051534">
    <property type="entry name" value="CBASS_pafABC_assoc_protein"/>
</dbReference>
<organism evidence="3 4">
    <name type="scientific">Nocardia terpenica</name>
    <dbReference type="NCBI Taxonomy" id="455432"/>
    <lineage>
        <taxon>Bacteria</taxon>
        <taxon>Bacillati</taxon>
        <taxon>Actinomycetota</taxon>
        <taxon>Actinomycetes</taxon>
        <taxon>Mycobacteriales</taxon>
        <taxon>Nocardiaceae</taxon>
        <taxon>Nocardia</taxon>
    </lineage>
</organism>
<dbReference type="InterPro" id="IPR057727">
    <property type="entry name" value="WCX_dom"/>
</dbReference>
<evidence type="ECO:0000259" key="1">
    <source>
        <dbReference type="Pfam" id="PF13280"/>
    </source>
</evidence>
<accession>A0A161XHI9</accession>
<dbReference type="PANTHER" id="PTHR34580:SF3">
    <property type="entry name" value="PROTEIN PAFB"/>
    <property type="match status" value="1"/>
</dbReference>
<dbReference type="PANTHER" id="PTHR34580">
    <property type="match status" value="1"/>
</dbReference>
<dbReference type="EMBL" id="LWGR01000007">
    <property type="protein sequence ID" value="KZM73018.1"/>
    <property type="molecule type" value="Genomic_DNA"/>
</dbReference>
<dbReference type="STRING" id="455432.AWN90_30270"/>
<keyword evidence="4" id="KW-1185">Reference proteome</keyword>
<protein>
    <submittedName>
        <fullName evidence="3">WYL domain-containing protein</fullName>
    </submittedName>
</protein>
<dbReference type="PROSITE" id="PS52050">
    <property type="entry name" value="WYL"/>
    <property type="match status" value="1"/>
</dbReference>
<feature type="domain" description="WYL" evidence="1">
    <location>
        <begin position="150"/>
        <end position="214"/>
    </location>
</feature>
<sequence>MAISKVERLMNLVIALLSTRQFLTAERIRVSVAGYEDSASDEAFSRMFERDKNELRDLGIPLEVGPVSRYSGQEGYRINRDAYELPDIDLTSEEAAAVAVAVQLWESPELAAAADGALLKLRAAGIHVEPDAAPASVPAVPARTRGSEAALGKLLTAVDAGRAVRFEHRISHGAPYVLRDVEPWGVVTHHGRWYLVGFDRDRDDVRTFRLSRIGNEVTAYGPANAVRKPDGIDLRAIVAQVTVGSPVTGSATVWVADGRGQEIRRRGAIMEDREIGGRAGTIVEVPIRSRDWLARLITGLGPDALVLAPADLRADVIDRLRSVLERTEVSA</sequence>
<feature type="domain" description="WCX" evidence="2">
    <location>
        <begin position="250"/>
        <end position="323"/>
    </location>
</feature>
<dbReference type="Proteomes" id="UP000076512">
    <property type="component" value="Unassembled WGS sequence"/>
</dbReference>
<gene>
    <name evidence="3" type="ORF">AWN90_30270</name>
</gene>